<accession>A0A562IRH7</accession>
<evidence type="ECO:0000313" key="4">
    <source>
        <dbReference type="EMBL" id="TWH73512.1"/>
    </source>
</evidence>
<dbReference type="InterPro" id="IPR007621">
    <property type="entry name" value="TPM_dom"/>
</dbReference>
<name>A0A562IRH7_9ACTN</name>
<dbReference type="Gene3D" id="3.10.310.50">
    <property type="match status" value="1"/>
</dbReference>
<sequence>MRTRIALFAVSLAVLLPAGVAGAAQPLALDAPVTDESGVLGTETAAVEKAVAELRSSTGIVLSTVFVPSFDGEEQGADWAELTAVESGLGDDQVLLAVATDDAEYEWWIGAESTLQPNAVGRMVRERVEPAVVVGDWSGAGVALADGLRSTEIVDPAMPAWSAVRTTVTVGALVGALVGVYLLSRRGTPVGRASERTGARAS</sequence>
<evidence type="ECO:0000256" key="1">
    <source>
        <dbReference type="SAM" id="Phobius"/>
    </source>
</evidence>
<dbReference type="Proteomes" id="UP000321490">
    <property type="component" value="Unassembled WGS sequence"/>
</dbReference>
<dbReference type="Pfam" id="PF04536">
    <property type="entry name" value="TPM_phosphatase"/>
    <property type="match status" value="1"/>
</dbReference>
<protein>
    <submittedName>
        <fullName evidence="4">Putative membrane protein YgcG</fullName>
    </submittedName>
</protein>
<dbReference type="AlphaFoldDB" id="A0A562IRH7"/>
<keyword evidence="2" id="KW-0732">Signal</keyword>
<proteinExistence type="predicted"/>
<comment type="caution">
    <text evidence="4">The sequence shown here is derived from an EMBL/GenBank/DDBJ whole genome shotgun (WGS) entry which is preliminary data.</text>
</comment>
<evidence type="ECO:0000256" key="2">
    <source>
        <dbReference type="SAM" id="SignalP"/>
    </source>
</evidence>
<gene>
    <name evidence="4" type="ORF">JD78_02035</name>
</gene>
<keyword evidence="1" id="KW-1133">Transmembrane helix</keyword>
<evidence type="ECO:0000259" key="3">
    <source>
        <dbReference type="Pfam" id="PF04536"/>
    </source>
</evidence>
<keyword evidence="5" id="KW-1185">Reference proteome</keyword>
<feature type="transmembrane region" description="Helical" evidence="1">
    <location>
        <begin position="160"/>
        <end position="183"/>
    </location>
</feature>
<feature type="chain" id="PRO_5022065345" evidence="2">
    <location>
        <begin position="24"/>
        <end position="202"/>
    </location>
</feature>
<keyword evidence="1" id="KW-0812">Transmembrane</keyword>
<organism evidence="4 5">
    <name type="scientific">Modestobacter roseus</name>
    <dbReference type="NCBI Taxonomy" id="1181884"/>
    <lineage>
        <taxon>Bacteria</taxon>
        <taxon>Bacillati</taxon>
        <taxon>Actinomycetota</taxon>
        <taxon>Actinomycetes</taxon>
        <taxon>Geodermatophilales</taxon>
        <taxon>Geodermatophilaceae</taxon>
        <taxon>Modestobacter</taxon>
    </lineage>
</organism>
<evidence type="ECO:0000313" key="5">
    <source>
        <dbReference type="Proteomes" id="UP000321490"/>
    </source>
</evidence>
<dbReference type="RefSeq" id="WP_166521102.1">
    <property type="nucleotide sequence ID" value="NZ_JABGDC010000004.1"/>
</dbReference>
<dbReference type="EMBL" id="VLKF01000001">
    <property type="protein sequence ID" value="TWH73512.1"/>
    <property type="molecule type" value="Genomic_DNA"/>
</dbReference>
<keyword evidence="1" id="KW-0472">Membrane</keyword>
<reference evidence="4 5" key="1">
    <citation type="submission" date="2019-07" db="EMBL/GenBank/DDBJ databases">
        <title>R&amp;d 2014.</title>
        <authorList>
            <person name="Klenk H.-P."/>
        </authorList>
    </citation>
    <scope>NUCLEOTIDE SEQUENCE [LARGE SCALE GENOMIC DNA]</scope>
    <source>
        <strain evidence="4 5">DSM 45764</strain>
    </source>
</reference>
<feature type="signal peptide" evidence="2">
    <location>
        <begin position="1"/>
        <end position="23"/>
    </location>
</feature>
<feature type="domain" description="TPM" evidence="3">
    <location>
        <begin position="33"/>
        <end position="149"/>
    </location>
</feature>